<evidence type="ECO:0000256" key="1">
    <source>
        <dbReference type="ARBA" id="ARBA00022527"/>
    </source>
</evidence>
<evidence type="ECO:0000259" key="8">
    <source>
        <dbReference type="PROSITE" id="PS50011"/>
    </source>
</evidence>
<evidence type="ECO:0000256" key="3">
    <source>
        <dbReference type="ARBA" id="ARBA00022741"/>
    </source>
</evidence>
<dbReference type="PANTHER" id="PTHR44329">
    <property type="entry name" value="SERINE/THREONINE-PROTEIN KINASE TNNI3K-RELATED"/>
    <property type="match status" value="1"/>
</dbReference>
<dbReference type="Proteomes" id="UP000613740">
    <property type="component" value="Unassembled WGS sequence"/>
</dbReference>
<keyword evidence="2" id="KW-0808">Transferase</keyword>
<dbReference type="InterPro" id="IPR001245">
    <property type="entry name" value="Ser-Thr/Tyr_kinase_cat_dom"/>
</dbReference>
<dbReference type="InterPro" id="IPR000719">
    <property type="entry name" value="Prot_kinase_dom"/>
</dbReference>
<proteinExistence type="predicted"/>
<dbReference type="GO" id="GO:0004674">
    <property type="term" value="F:protein serine/threonine kinase activity"/>
    <property type="evidence" value="ECO:0007669"/>
    <property type="project" value="UniProtKB-KW"/>
</dbReference>
<feature type="compositionally biased region" description="Polar residues" evidence="7">
    <location>
        <begin position="44"/>
        <end position="53"/>
    </location>
</feature>
<keyword evidence="3 6" id="KW-0547">Nucleotide-binding</keyword>
<feature type="compositionally biased region" description="Low complexity" evidence="7">
    <location>
        <begin position="300"/>
        <end position="337"/>
    </location>
</feature>
<feature type="compositionally biased region" description="Acidic residues" evidence="7">
    <location>
        <begin position="290"/>
        <end position="299"/>
    </location>
</feature>
<sequence length="717" mass="75963">MDPAVQYQLDPRWIKQPQQQQQQPVAGAVGASPGPGTPTGTGSREQSFSNRANSFRRPPSHQDSFRNDTSSMSIVFNANWVKILNPIGEGAFSRVYEGIYTNPDTLEESVVAVKILKKNMLKRRSDCLRFIKEAKIMTKICHRNIVACYGIGKYDDEDDQNPGSLFIVQELVRGGNLLHKVYKQMLNRHKCVYTSAEALEWLCDVAAGMEYLHSTSEIKPMIIHRDLKLENIMLMPDDGPTGTIAKLVDFGLHKVIDDRIKKVVKRVMSEANMGGMLARRHMQQQQADGELGEEEDELEAALAQQRREQAAMMAATAAGPGPAAAAAASGGASPTSGTLGGGGGASSRLRRTAGDAGSASAMPAVSEDGEEEEEEEGGPAPPAAANGGSSFSRSPLGRPAPAPIPEDGAPAAEGGAAAAAAGGAGGADPVRRLRAPPKKQNSMQKLMAKMKEIKLRVTGKMADPAAAGGAEGGAAATPAAAAADAAAAAKPPAAAADAAAAAATAAATATATAAAAAAADPEAADKAAKMAANEALLNKMIAQQNSTMAATEKAQIMDDLGIMTGPAASDKKRAPPRRAVTWVNEVRYNLTEAVGSWAYMAPEVVLGQPYNEKVDVFSFGVILFEVLNRKLMLVDEIKNDPRKDAQAYAERVARGFRPEIPRRWPDDLRELITMCWAQDPHLRPNFTAVVDMLEEVVASGCVSKLDIMYWSRPGGFA</sequence>
<feature type="compositionally biased region" description="Acidic residues" evidence="7">
    <location>
        <begin position="367"/>
        <end position="377"/>
    </location>
</feature>
<dbReference type="PANTHER" id="PTHR44329:SF289">
    <property type="entry name" value="SERINE_THREONINE-PROTEIN KINASE VIK"/>
    <property type="match status" value="1"/>
</dbReference>
<comment type="caution">
    <text evidence="9">The sequence shown here is derived from an EMBL/GenBank/DDBJ whole genome shotgun (WGS) entry which is preliminary data.</text>
</comment>
<dbReference type="SMART" id="SM00220">
    <property type="entry name" value="S_TKc"/>
    <property type="match status" value="1"/>
</dbReference>
<dbReference type="PROSITE" id="PS50011">
    <property type="entry name" value="PROTEIN_KINASE_DOM"/>
    <property type="match status" value="1"/>
</dbReference>
<feature type="compositionally biased region" description="Low complexity" evidence="7">
    <location>
        <begin position="16"/>
        <end position="43"/>
    </location>
</feature>
<evidence type="ECO:0000256" key="7">
    <source>
        <dbReference type="SAM" id="MobiDB-lite"/>
    </source>
</evidence>
<dbReference type="PROSITE" id="PS00108">
    <property type="entry name" value="PROTEIN_KINASE_ST"/>
    <property type="match status" value="1"/>
</dbReference>
<feature type="domain" description="Protein kinase" evidence="8">
    <location>
        <begin position="81"/>
        <end position="697"/>
    </location>
</feature>
<evidence type="ECO:0000313" key="9">
    <source>
        <dbReference type="EMBL" id="KAG2449893.1"/>
    </source>
</evidence>
<reference evidence="9" key="1">
    <citation type="journal article" date="2020" name="bioRxiv">
        <title>Comparative genomics of Chlamydomonas.</title>
        <authorList>
            <person name="Craig R.J."/>
            <person name="Hasan A.R."/>
            <person name="Ness R.W."/>
            <person name="Keightley P.D."/>
        </authorList>
    </citation>
    <scope>NUCLEOTIDE SEQUENCE</scope>
    <source>
        <strain evidence="9">CCAP 11/173</strain>
    </source>
</reference>
<dbReference type="InterPro" id="IPR051681">
    <property type="entry name" value="Ser/Thr_Kinases-Pseudokinases"/>
</dbReference>
<dbReference type="PROSITE" id="PS00107">
    <property type="entry name" value="PROTEIN_KINASE_ATP"/>
    <property type="match status" value="1"/>
</dbReference>
<dbReference type="SUPFAM" id="SSF56112">
    <property type="entry name" value="Protein kinase-like (PK-like)"/>
    <property type="match status" value="1"/>
</dbReference>
<feature type="compositionally biased region" description="Low complexity" evidence="7">
    <location>
        <begin position="405"/>
        <end position="421"/>
    </location>
</feature>
<dbReference type="InterPro" id="IPR008271">
    <property type="entry name" value="Ser/Thr_kinase_AS"/>
</dbReference>
<dbReference type="Gene3D" id="1.10.510.10">
    <property type="entry name" value="Transferase(Phosphotransferase) domain 1"/>
    <property type="match status" value="2"/>
</dbReference>
<dbReference type="InterPro" id="IPR017441">
    <property type="entry name" value="Protein_kinase_ATP_BS"/>
</dbReference>
<evidence type="ECO:0000256" key="2">
    <source>
        <dbReference type="ARBA" id="ARBA00022679"/>
    </source>
</evidence>
<keyword evidence="1" id="KW-0723">Serine/threonine-protein kinase</keyword>
<evidence type="ECO:0000256" key="5">
    <source>
        <dbReference type="ARBA" id="ARBA00022840"/>
    </source>
</evidence>
<feature type="region of interest" description="Disordered" evidence="7">
    <location>
        <begin position="1"/>
        <end position="67"/>
    </location>
</feature>
<organism evidence="9 10">
    <name type="scientific">Chlamydomonas schloesseri</name>
    <dbReference type="NCBI Taxonomy" id="2026947"/>
    <lineage>
        <taxon>Eukaryota</taxon>
        <taxon>Viridiplantae</taxon>
        <taxon>Chlorophyta</taxon>
        <taxon>core chlorophytes</taxon>
        <taxon>Chlorophyceae</taxon>
        <taxon>CS clade</taxon>
        <taxon>Chlamydomonadales</taxon>
        <taxon>Chlamydomonadaceae</taxon>
        <taxon>Chlamydomonas</taxon>
    </lineage>
</organism>
<protein>
    <recommendedName>
        <fullName evidence="8">Protein kinase domain-containing protein</fullName>
    </recommendedName>
</protein>
<keyword evidence="5 6" id="KW-0067">ATP-binding</keyword>
<feature type="region of interest" description="Disordered" evidence="7">
    <location>
        <begin position="275"/>
        <end position="444"/>
    </location>
</feature>
<dbReference type="InterPro" id="IPR011009">
    <property type="entry name" value="Kinase-like_dom_sf"/>
</dbReference>
<feature type="binding site" evidence="6">
    <location>
        <position position="114"/>
    </location>
    <ligand>
        <name>ATP</name>
        <dbReference type="ChEBI" id="CHEBI:30616"/>
    </ligand>
</feature>
<keyword evidence="10" id="KW-1185">Reference proteome</keyword>
<keyword evidence="4" id="KW-0418">Kinase</keyword>
<dbReference type="AlphaFoldDB" id="A0A835WLE9"/>
<accession>A0A835WLE9</accession>
<gene>
    <name evidence="9" type="ORF">HYH02_005415</name>
</gene>
<name>A0A835WLE9_9CHLO</name>
<evidence type="ECO:0000256" key="4">
    <source>
        <dbReference type="ARBA" id="ARBA00022777"/>
    </source>
</evidence>
<dbReference type="GO" id="GO:0005524">
    <property type="term" value="F:ATP binding"/>
    <property type="evidence" value="ECO:0007669"/>
    <property type="project" value="UniProtKB-UniRule"/>
</dbReference>
<dbReference type="Pfam" id="PF07714">
    <property type="entry name" value="PK_Tyr_Ser-Thr"/>
    <property type="match status" value="2"/>
</dbReference>
<dbReference type="OrthoDB" id="533029at2759"/>
<dbReference type="EMBL" id="JAEHOD010000013">
    <property type="protein sequence ID" value="KAG2449893.1"/>
    <property type="molecule type" value="Genomic_DNA"/>
</dbReference>
<evidence type="ECO:0000313" key="10">
    <source>
        <dbReference type="Proteomes" id="UP000613740"/>
    </source>
</evidence>
<evidence type="ECO:0000256" key="6">
    <source>
        <dbReference type="PROSITE-ProRule" id="PRU10141"/>
    </source>
</evidence>